<feature type="compositionally biased region" description="Basic and acidic residues" evidence="1">
    <location>
        <begin position="219"/>
        <end position="234"/>
    </location>
</feature>
<feature type="non-terminal residue" evidence="2">
    <location>
        <position position="1"/>
    </location>
</feature>
<feature type="compositionally biased region" description="Low complexity" evidence="1">
    <location>
        <begin position="408"/>
        <end position="419"/>
    </location>
</feature>
<feature type="compositionally biased region" description="Basic residues" evidence="1">
    <location>
        <begin position="1"/>
        <end position="11"/>
    </location>
</feature>
<feature type="compositionally biased region" description="Basic and acidic residues" evidence="1">
    <location>
        <begin position="466"/>
        <end position="480"/>
    </location>
</feature>
<feature type="compositionally biased region" description="Basic and acidic residues" evidence="1">
    <location>
        <begin position="66"/>
        <end position="76"/>
    </location>
</feature>
<feature type="compositionally biased region" description="Basic residues" evidence="1">
    <location>
        <begin position="345"/>
        <end position="362"/>
    </location>
</feature>
<gene>
    <name evidence="2" type="ORF">AVDCRST_MAG59-3465</name>
</gene>
<feature type="compositionally biased region" description="Basic and acidic residues" evidence="1">
    <location>
        <begin position="34"/>
        <end position="50"/>
    </location>
</feature>
<accession>A0A6J4V8A0</accession>
<sequence>GHLGRLVHRRRSDGGRPPGAGAAGFDVPQGRAEPGADRLRHGRDQGGEGGRRRRLAARPAGTRVVARTDELRRRADPGPLHEPGCGGQRRSRHPDQGEVRSGQHPDRRRAVPDEGLGRARGVDPFGDGRAPAGNRRPVDGRADRQGAGDGRRPDALQRGRGHEQDGARSHLVHDPGSPRQQRLHPEYGTTGRCRHQAHRRHRDRRGGTRHGDQAGAGDARSEDLRGGGRAGEGHRRNREPYPPGGSGARPRSEAGGVRRRRPAAEGRSRQGLRDPDGHPAAKDHDGGGQDRASPETGRDRGPGSRDPAPREGVDRDRAPRRRGGAAADRDPGRSRAPAPRVAGERRRRGRSAPRAGRRRGGPRPRPGGCRRAPRQGRGRSERHAGQGLGIQGIQPGRGPGSGGRRPAGGRPRPGRTAGQRRQDHRRLDRSRRCRRLGSRSEPGYRRHRDDGGSSAGARRGTNRGQRQQDDRVAPGDETGKRTRSGRAGGCLGRDTGYIEQRSRL</sequence>
<feature type="compositionally biased region" description="Basic residues" evidence="1">
    <location>
        <begin position="422"/>
        <end position="437"/>
    </location>
</feature>
<feature type="compositionally biased region" description="Gly residues" evidence="1">
    <location>
        <begin position="386"/>
        <end position="406"/>
    </location>
</feature>
<feature type="region of interest" description="Disordered" evidence="1">
    <location>
        <begin position="1"/>
        <end position="504"/>
    </location>
</feature>
<dbReference type="AlphaFoldDB" id="A0A6J4V8A0"/>
<organism evidence="2">
    <name type="scientific">uncultured Thermomicrobiales bacterium</name>
    <dbReference type="NCBI Taxonomy" id="1645740"/>
    <lineage>
        <taxon>Bacteria</taxon>
        <taxon>Pseudomonadati</taxon>
        <taxon>Thermomicrobiota</taxon>
        <taxon>Thermomicrobia</taxon>
        <taxon>Thermomicrobiales</taxon>
        <taxon>environmental samples</taxon>
    </lineage>
</organism>
<protein>
    <submittedName>
        <fullName evidence="2">Inner membrane protein YqiK</fullName>
    </submittedName>
</protein>
<feature type="compositionally biased region" description="Basic and acidic residues" evidence="1">
    <location>
        <begin position="136"/>
        <end position="173"/>
    </location>
</feature>
<feature type="compositionally biased region" description="Basic and acidic residues" evidence="1">
    <location>
        <begin position="262"/>
        <end position="317"/>
    </location>
</feature>
<feature type="compositionally biased region" description="Basic residues" evidence="1">
    <location>
        <begin position="192"/>
        <end position="204"/>
    </location>
</feature>
<feature type="compositionally biased region" description="Basic and acidic residues" evidence="1">
    <location>
        <begin position="93"/>
        <end position="121"/>
    </location>
</feature>
<feature type="non-terminal residue" evidence="2">
    <location>
        <position position="504"/>
    </location>
</feature>
<dbReference type="EMBL" id="CADCWF010000252">
    <property type="protein sequence ID" value="CAA9571024.1"/>
    <property type="molecule type" value="Genomic_DNA"/>
</dbReference>
<feature type="compositionally biased region" description="Basic and acidic residues" evidence="1">
    <location>
        <begin position="442"/>
        <end position="451"/>
    </location>
</feature>
<name>A0A6J4V8A0_9BACT</name>
<reference evidence="2" key="1">
    <citation type="submission" date="2020-02" db="EMBL/GenBank/DDBJ databases">
        <authorList>
            <person name="Meier V. D."/>
        </authorList>
    </citation>
    <scope>NUCLEOTIDE SEQUENCE</scope>
    <source>
        <strain evidence="2">AVDCRST_MAG59</strain>
    </source>
</reference>
<evidence type="ECO:0000256" key="1">
    <source>
        <dbReference type="SAM" id="MobiDB-lite"/>
    </source>
</evidence>
<proteinExistence type="predicted"/>
<evidence type="ECO:0000313" key="2">
    <source>
        <dbReference type="EMBL" id="CAA9571024.1"/>
    </source>
</evidence>